<dbReference type="EMBL" id="JAUSUE010000010">
    <property type="protein sequence ID" value="MDQ0203873.1"/>
    <property type="molecule type" value="Genomic_DNA"/>
</dbReference>
<dbReference type="Proteomes" id="UP001239167">
    <property type="component" value="Unassembled WGS sequence"/>
</dbReference>
<gene>
    <name evidence="1" type="ORF">J2S01_001592</name>
</gene>
<evidence type="ECO:0000313" key="2">
    <source>
        <dbReference type="Proteomes" id="UP001239167"/>
    </source>
</evidence>
<accession>A0ABT9Y7R0</accession>
<dbReference type="RefSeq" id="WP_196604001.1">
    <property type="nucleotide sequence ID" value="NZ_CP116940.1"/>
</dbReference>
<comment type="caution">
    <text evidence="1">The sequence shown here is derived from an EMBL/GenBank/DDBJ whole genome shotgun (WGS) entry which is preliminary data.</text>
</comment>
<sequence>MSERISLQEILREEGVPQIKLDIHATKEECLQLREKLMAIRDLSHGAEQGYLDIDCKVYIDVDDIDRYLSGELDTLAEVYAFPEDIKAYRE</sequence>
<keyword evidence="2" id="KW-1185">Reference proteome</keyword>
<reference evidence="1 2" key="1">
    <citation type="submission" date="2023-07" db="EMBL/GenBank/DDBJ databases">
        <title>Genomic Encyclopedia of Type Strains, Phase IV (KMG-IV): sequencing the most valuable type-strain genomes for metagenomic binning, comparative biology and taxonomic classification.</title>
        <authorList>
            <person name="Goeker M."/>
        </authorList>
    </citation>
    <scope>NUCLEOTIDE SEQUENCE [LARGE SCALE GENOMIC DNA]</scope>
    <source>
        <strain evidence="1 2">DSM 16980</strain>
    </source>
</reference>
<organism evidence="1 2">
    <name type="scientific">Pectinatus haikarae</name>
    <dbReference type="NCBI Taxonomy" id="349096"/>
    <lineage>
        <taxon>Bacteria</taxon>
        <taxon>Bacillati</taxon>
        <taxon>Bacillota</taxon>
        <taxon>Negativicutes</taxon>
        <taxon>Selenomonadales</taxon>
        <taxon>Selenomonadaceae</taxon>
        <taxon>Pectinatus</taxon>
    </lineage>
</organism>
<protein>
    <submittedName>
        <fullName evidence="1">Uncharacterized protein</fullName>
    </submittedName>
</protein>
<name>A0ABT9Y7R0_9FIRM</name>
<proteinExistence type="predicted"/>
<evidence type="ECO:0000313" key="1">
    <source>
        <dbReference type="EMBL" id="MDQ0203873.1"/>
    </source>
</evidence>